<name>A0AAV7WWA1_PLEWA</name>
<sequence length="101" mass="10633">MGLLGADQLYPGFTVETAAADPEGGHAAAGTLRGNNAEVERVQNPVGTVSEEEEFSLRGQDGATECSSESSSGRRPRRGVMPSIPGAHSEESCKEEKRSEQ</sequence>
<feature type="compositionally biased region" description="Low complexity" evidence="1">
    <location>
        <begin position="19"/>
        <end position="30"/>
    </location>
</feature>
<dbReference type="EMBL" id="JANPWB010000001">
    <property type="protein sequence ID" value="KAJ1217559.1"/>
    <property type="molecule type" value="Genomic_DNA"/>
</dbReference>
<keyword evidence="3" id="KW-1185">Reference proteome</keyword>
<reference evidence="2" key="1">
    <citation type="journal article" date="2022" name="bioRxiv">
        <title>Sequencing and chromosome-scale assembly of the giantPleurodeles waltlgenome.</title>
        <authorList>
            <person name="Brown T."/>
            <person name="Elewa A."/>
            <person name="Iarovenko S."/>
            <person name="Subramanian E."/>
            <person name="Araus A.J."/>
            <person name="Petzold A."/>
            <person name="Susuki M."/>
            <person name="Suzuki K.-i.T."/>
            <person name="Hayashi T."/>
            <person name="Toyoda A."/>
            <person name="Oliveira C."/>
            <person name="Osipova E."/>
            <person name="Leigh N.D."/>
            <person name="Simon A."/>
            <person name="Yun M.H."/>
        </authorList>
    </citation>
    <scope>NUCLEOTIDE SEQUENCE</scope>
    <source>
        <strain evidence="2">20211129_DDA</strain>
        <tissue evidence="2">Liver</tissue>
    </source>
</reference>
<dbReference type="AlphaFoldDB" id="A0AAV7WWA1"/>
<evidence type="ECO:0000313" key="2">
    <source>
        <dbReference type="EMBL" id="KAJ1217559.1"/>
    </source>
</evidence>
<evidence type="ECO:0000313" key="3">
    <source>
        <dbReference type="Proteomes" id="UP001066276"/>
    </source>
</evidence>
<comment type="caution">
    <text evidence="2">The sequence shown here is derived from an EMBL/GenBank/DDBJ whole genome shotgun (WGS) entry which is preliminary data.</text>
</comment>
<proteinExistence type="predicted"/>
<accession>A0AAV7WWA1</accession>
<protein>
    <submittedName>
        <fullName evidence="2">Uncharacterized protein</fullName>
    </submittedName>
</protein>
<feature type="compositionally biased region" description="Basic and acidic residues" evidence="1">
    <location>
        <begin position="88"/>
        <end position="101"/>
    </location>
</feature>
<feature type="region of interest" description="Disordered" evidence="1">
    <location>
        <begin position="19"/>
        <end position="38"/>
    </location>
</feature>
<dbReference type="Proteomes" id="UP001066276">
    <property type="component" value="Chromosome 1_1"/>
</dbReference>
<feature type="region of interest" description="Disordered" evidence="1">
    <location>
        <begin position="45"/>
        <end position="101"/>
    </location>
</feature>
<gene>
    <name evidence="2" type="ORF">NDU88_005153</name>
</gene>
<evidence type="ECO:0000256" key="1">
    <source>
        <dbReference type="SAM" id="MobiDB-lite"/>
    </source>
</evidence>
<organism evidence="2 3">
    <name type="scientific">Pleurodeles waltl</name>
    <name type="common">Iberian ribbed newt</name>
    <dbReference type="NCBI Taxonomy" id="8319"/>
    <lineage>
        <taxon>Eukaryota</taxon>
        <taxon>Metazoa</taxon>
        <taxon>Chordata</taxon>
        <taxon>Craniata</taxon>
        <taxon>Vertebrata</taxon>
        <taxon>Euteleostomi</taxon>
        <taxon>Amphibia</taxon>
        <taxon>Batrachia</taxon>
        <taxon>Caudata</taxon>
        <taxon>Salamandroidea</taxon>
        <taxon>Salamandridae</taxon>
        <taxon>Pleurodelinae</taxon>
        <taxon>Pleurodeles</taxon>
    </lineage>
</organism>